<dbReference type="PROSITE" id="PS51385">
    <property type="entry name" value="YJEF_N"/>
    <property type="match status" value="1"/>
</dbReference>
<proteinExistence type="predicted"/>
<dbReference type="Pfam" id="PF03853">
    <property type="entry name" value="YjeF_N"/>
    <property type="match status" value="1"/>
</dbReference>
<organism evidence="2">
    <name type="scientific">marine metagenome</name>
    <dbReference type="NCBI Taxonomy" id="408172"/>
    <lineage>
        <taxon>unclassified sequences</taxon>
        <taxon>metagenomes</taxon>
        <taxon>ecological metagenomes</taxon>
    </lineage>
</organism>
<evidence type="ECO:0000259" key="1">
    <source>
        <dbReference type="PROSITE" id="PS51385"/>
    </source>
</evidence>
<dbReference type="EMBL" id="UINC01073903">
    <property type="protein sequence ID" value="SVC10636.1"/>
    <property type="molecule type" value="Genomic_DNA"/>
</dbReference>
<dbReference type="SUPFAM" id="SSF64153">
    <property type="entry name" value="YjeF N-terminal domain-like"/>
    <property type="match status" value="1"/>
</dbReference>
<gene>
    <name evidence="2" type="ORF">METZ01_LOCUS263490</name>
</gene>
<sequence>MEKLDISGNALMGNAGKRIAELATRMMSHVHDPSIFILCGKGNNGGDGFAAGAELYSKNFNVAIHSIPDWNAIKGDALPFFNTCEELGILITFGEDNPSMDYPDLIIDGLLGTGYKGAIRPSILPWINWINETNSKILSIDIPSGLDANSAQVNPEAVSSDATLTFGARKVGMIFRNGKEHCGQVEIGKI</sequence>
<feature type="domain" description="YjeF N-terminal" evidence="1">
    <location>
        <begin position="1"/>
        <end position="190"/>
    </location>
</feature>
<dbReference type="NCBIfam" id="TIGR00197">
    <property type="entry name" value="yjeF_nterm"/>
    <property type="match status" value="1"/>
</dbReference>
<dbReference type="AlphaFoldDB" id="A0A382JFL5"/>
<dbReference type="InterPro" id="IPR004443">
    <property type="entry name" value="YjeF_N_dom"/>
</dbReference>
<evidence type="ECO:0000313" key="2">
    <source>
        <dbReference type="EMBL" id="SVC10636.1"/>
    </source>
</evidence>
<dbReference type="InterPro" id="IPR036652">
    <property type="entry name" value="YjeF_N_dom_sf"/>
</dbReference>
<name>A0A382JFL5_9ZZZZ</name>
<protein>
    <recommendedName>
        <fullName evidence="1">YjeF N-terminal domain-containing protein</fullName>
    </recommendedName>
</protein>
<accession>A0A382JFL5</accession>
<reference evidence="2" key="1">
    <citation type="submission" date="2018-05" db="EMBL/GenBank/DDBJ databases">
        <authorList>
            <person name="Lanie J.A."/>
            <person name="Ng W.-L."/>
            <person name="Kazmierczak K.M."/>
            <person name="Andrzejewski T.M."/>
            <person name="Davidsen T.M."/>
            <person name="Wayne K.J."/>
            <person name="Tettelin H."/>
            <person name="Glass J.I."/>
            <person name="Rusch D."/>
            <person name="Podicherti R."/>
            <person name="Tsui H.-C.T."/>
            <person name="Winkler M.E."/>
        </authorList>
    </citation>
    <scope>NUCLEOTIDE SEQUENCE</scope>
</reference>
<dbReference type="Gene3D" id="3.40.50.10260">
    <property type="entry name" value="YjeF N-terminal domain"/>
    <property type="match status" value="1"/>
</dbReference>
<feature type="non-terminal residue" evidence="2">
    <location>
        <position position="190"/>
    </location>
</feature>